<evidence type="ECO:0000256" key="2">
    <source>
        <dbReference type="ARBA" id="ARBA00022475"/>
    </source>
</evidence>
<dbReference type="InterPro" id="IPR001851">
    <property type="entry name" value="ABC_transp_permease"/>
</dbReference>
<dbReference type="GO" id="GO:0005886">
    <property type="term" value="C:plasma membrane"/>
    <property type="evidence" value="ECO:0007669"/>
    <property type="project" value="UniProtKB-SubCell"/>
</dbReference>
<feature type="region of interest" description="Disordered" evidence="6">
    <location>
        <begin position="319"/>
        <end position="354"/>
    </location>
</feature>
<sequence>MAARRRIPEELGIGVVIVLVALAFSVMSPTFRTLDNAQLLLLNGAVIAFLAMGQAFVLLTGGIDLSTGSNVALTGMVAALVMRSGASWWVAALAALAVGALVGVVNGALIHYLRLPAFIVTFATFGVAASIPLILTGASSVNVADPLFAIVGRGGLFGIPMPVVLVAVFAVVFTVLLRLTATGVHIYAVGGNAETSRLSGIPIGRVTMLVYAVSGFCAAIGGLITTSRLMVGYPSAGSGNELFYSIAAAVVGGVSLFGGIGSLPGALLGAVLIATVSNGMNVVGVQSYWQPLVIGLIILGGVIIDTYRRQSSLSDLLRRRLGRPGPDGAAGTPPSPPGAAPAGEPATLTPHPTR</sequence>
<protein>
    <submittedName>
        <fullName evidence="8">Ribose ABC transporter permease</fullName>
    </submittedName>
</protein>
<keyword evidence="4 7" id="KW-1133">Transmembrane helix</keyword>
<keyword evidence="2" id="KW-1003">Cell membrane</keyword>
<feature type="transmembrane region" description="Helical" evidence="7">
    <location>
        <begin position="37"/>
        <end position="65"/>
    </location>
</feature>
<feature type="compositionally biased region" description="Low complexity" evidence="6">
    <location>
        <begin position="323"/>
        <end position="332"/>
    </location>
</feature>
<evidence type="ECO:0000256" key="3">
    <source>
        <dbReference type="ARBA" id="ARBA00022692"/>
    </source>
</evidence>
<dbReference type="AlphaFoldDB" id="A0A512DDJ9"/>
<feature type="transmembrane region" description="Helical" evidence="7">
    <location>
        <begin position="86"/>
        <end position="109"/>
    </location>
</feature>
<keyword evidence="9" id="KW-1185">Reference proteome</keyword>
<dbReference type="CDD" id="cd06579">
    <property type="entry name" value="TM_PBP1_transp_AraH_like"/>
    <property type="match status" value="1"/>
</dbReference>
<feature type="transmembrane region" description="Helical" evidence="7">
    <location>
        <begin position="115"/>
        <end position="135"/>
    </location>
</feature>
<dbReference type="Proteomes" id="UP000321181">
    <property type="component" value="Unassembled WGS sequence"/>
</dbReference>
<name>A0A512DDJ9_9CELL</name>
<dbReference type="OrthoDB" id="3468954at2"/>
<feature type="transmembrane region" description="Helical" evidence="7">
    <location>
        <begin position="156"/>
        <end position="188"/>
    </location>
</feature>
<comment type="caution">
    <text evidence="8">The sequence shown here is derived from an EMBL/GenBank/DDBJ whole genome shotgun (WGS) entry which is preliminary data.</text>
</comment>
<dbReference type="Pfam" id="PF02653">
    <property type="entry name" value="BPD_transp_2"/>
    <property type="match status" value="1"/>
</dbReference>
<dbReference type="RefSeq" id="WP_146904352.1">
    <property type="nucleotide sequence ID" value="NZ_BAAARM010000004.1"/>
</dbReference>
<evidence type="ECO:0000313" key="9">
    <source>
        <dbReference type="Proteomes" id="UP000321181"/>
    </source>
</evidence>
<evidence type="ECO:0000256" key="4">
    <source>
        <dbReference type="ARBA" id="ARBA00022989"/>
    </source>
</evidence>
<comment type="subcellular location">
    <subcellularLocation>
        <location evidence="1">Cell membrane</location>
        <topology evidence="1">Multi-pass membrane protein</topology>
    </subcellularLocation>
</comment>
<feature type="transmembrane region" description="Helical" evidence="7">
    <location>
        <begin position="208"/>
        <end position="231"/>
    </location>
</feature>
<feature type="compositionally biased region" description="Low complexity" evidence="6">
    <location>
        <begin position="340"/>
        <end position="354"/>
    </location>
</feature>
<evidence type="ECO:0000256" key="1">
    <source>
        <dbReference type="ARBA" id="ARBA00004651"/>
    </source>
</evidence>
<evidence type="ECO:0000256" key="5">
    <source>
        <dbReference type="ARBA" id="ARBA00023136"/>
    </source>
</evidence>
<gene>
    <name evidence="8" type="ORF">CAE01nite_22790</name>
</gene>
<dbReference type="GO" id="GO:0022857">
    <property type="term" value="F:transmembrane transporter activity"/>
    <property type="evidence" value="ECO:0007669"/>
    <property type="project" value="InterPro"/>
</dbReference>
<reference evidence="8 9" key="1">
    <citation type="submission" date="2019-07" db="EMBL/GenBank/DDBJ databases">
        <title>Whole genome shotgun sequence of Cellulomonas aerilata NBRC 106308.</title>
        <authorList>
            <person name="Hosoyama A."/>
            <person name="Uohara A."/>
            <person name="Ohji S."/>
            <person name="Ichikawa N."/>
        </authorList>
    </citation>
    <scope>NUCLEOTIDE SEQUENCE [LARGE SCALE GENOMIC DNA]</scope>
    <source>
        <strain evidence="8 9">NBRC 106308</strain>
    </source>
</reference>
<evidence type="ECO:0000256" key="7">
    <source>
        <dbReference type="SAM" id="Phobius"/>
    </source>
</evidence>
<feature type="transmembrane region" description="Helical" evidence="7">
    <location>
        <begin position="12"/>
        <end position="31"/>
    </location>
</feature>
<accession>A0A512DDJ9</accession>
<proteinExistence type="predicted"/>
<dbReference type="EMBL" id="BJYY01000014">
    <property type="protein sequence ID" value="GEO34554.1"/>
    <property type="molecule type" value="Genomic_DNA"/>
</dbReference>
<evidence type="ECO:0000256" key="6">
    <source>
        <dbReference type="SAM" id="MobiDB-lite"/>
    </source>
</evidence>
<feature type="transmembrane region" description="Helical" evidence="7">
    <location>
        <begin position="243"/>
        <end position="276"/>
    </location>
</feature>
<feature type="transmembrane region" description="Helical" evidence="7">
    <location>
        <begin position="288"/>
        <end position="307"/>
    </location>
</feature>
<dbReference type="PANTHER" id="PTHR32196">
    <property type="entry name" value="ABC TRANSPORTER PERMEASE PROTEIN YPHD-RELATED-RELATED"/>
    <property type="match status" value="1"/>
</dbReference>
<evidence type="ECO:0000313" key="8">
    <source>
        <dbReference type="EMBL" id="GEO34554.1"/>
    </source>
</evidence>
<keyword evidence="5 7" id="KW-0472">Membrane</keyword>
<organism evidence="8 9">
    <name type="scientific">Cellulomonas aerilata</name>
    <dbReference type="NCBI Taxonomy" id="515326"/>
    <lineage>
        <taxon>Bacteria</taxon>
        <taxon>Bacillati</taxon>
        <taxon>Actinomycetota</taxon>
        <taxon>Actinomycetes</taxon>
        <taxon>Micrococcales</taxon>
        <taxon>Cellulomonadaceae</taxon>
        <taxon>Cellulomonas</taxon>
    </lineage>
</organism>
<keyword evidence="3 7" id="KW-0812">Transmembrane</keyword>